<dbReference type="Gene3D" id="3.90.550.10">
    <property type="entry name" value="Spore Coat Polysaccharide Biosynthesis Protein SpsA, Chain A"/>
    <property type="match status" value="1"/>
</dbReference>
<feature type="domain" description="Glycosyltransferase 2-like" evidence="1">
    <location>
        <begin position="7"/>
        <end position="161"/>
    </location>
</feature>
<accession>A0A5S9ITW0</accession>
<dbReference type="EMBL" id="AP019860">
    <property type="protein sequence ID" value="BBM87322.1"/>
    <property type="molecule type" value="Genomic_DNA"/>
</dbReference>
<sequence>MRYKKLSIVVPIYNEEKTLEQILEKIETLPLNIEKEIILVNDASTDNTAQILQKYAEKNTVLHNEKNLGKSQTVKKGILHSSGDLVVVQDADLEYNPQNWQEFLPYFQEHQFDLVYGNRFGKNNKVIYWQNWFGNRFLSIVSSFFTYIRSRMVTTDMEVCYKMARGDIFREIAQTIESKSNFGFEPEVTAKFSKYRIQGKKLKFKQIAIDYTPRSVAEGKHMKAFSDGFKALWEIFKFNLWR</sequence>
<dbReference type="InterPro" id="IPR050256">
    <property type="entry name" value="Glycosyltransferase_2"/>
</dbReference>
<dbReference type="AlphaFoldDB" id="A0A5S9ITW0"/>
<name>A0A5S9ITW0_UABAM</name>
<evidence type="ECO:0000259" key="1">
    <source>
        <dbReference type="Pfam" id="PF00535"/>
    </source>
</evidence>
<organism evidence="2 3">
    <name type="scientific">Uabimicrobium amorphum</name>
    <dbReference type="NCBI Taxonomy" id="2596890"/>
    <lineage>
        <taxon>Bacteria</taxon>
        <taxon>Pseudomonadati</taxon>
        <taxon>Planctomycetota</taxon>
        <taxon>Candidatus Uabimicrobiia</taxon>
        <taxon>Candidatus Uabimicrobiales</taxon>
        <taxon>Candidatus Uabimicrobiaceae</taxon>
        <taxon>Candidatus Uabimicrobium</taxon>
    </lineage>
</organism>
<dbReference type="InterPro" id="IPR029044">
    <property type="entry name" value="Nucleotide-diphossugar_trans"/>
</dbReference>
<dbReference type="PANTHER" id="PTHR48090:SF7">
    <property type="entry name" value="RFBJ PROTEIN"/>
    <property type="match status" value="1"/>
</dbReference>
<gene>
    <name evidence="2" type="ORF">UABAM_05731</name>
</gene>
<protein>
    <submittedName>
        <fullName evidence="2">Glycosyl transferase</fullName>
    </submittedName>
</protein>
<dbReference type="GO" id="GO:0016740">
    <property type="term" value="F:transferase activity"/>
    <property type="evidence" value="ECO:0007669"/>
    <property type="project" value="UniProtKB-KW"/>
</dbReference>
<evidence type="ECO:0000313" key="3">
    <source>
        <dbReference type="Proteomes" id="UP000326354"/>
    </source>
</evidence>
<proteinExistence type="predicted"/>
<dbReference type="RefSeq" id="WP_151971346.1">
    <property type="nucleotide sequence ID" value="NZ_AP019860.1"/>
</dbReference>
<dbReference type="Pfam" id="PF00535">
    <property type="entry name" value="Glycos_transf_2"/>
    <property type="match status" value="1"/>
</dbReference>
<dbReference type="Proteomes" id="UP000326354">
    <property type="component" value="Chromosome"/>
</dbReference>
<dbReference type="CDD" id="cd04179">
    <property type="entry name" value="DPM_DPG-synthase_like"/>
    <property type="match status" value="1"/>
</dbReference>
<dbReference type="PANTHER" id="PTHR48090">
    <property type="entry name" value="UNDECAPRENYL-PHOSPHATE 4-DEOXY-4-FORMAMIDO-L-ARABINOSE TRANSFERASE-RELATED"/>
    <property type="match status" value="1"/>
</dbReference>
<evidence type="ECO:0000313" key="2">
    <source>
        <dbReference type="EMBL" id="BBM87322.1"/>
    </source>
</evidence>
<keyword evidence="3" id="KW-1185">Reference proteome</keyword>
<dbReference type="OrthoDB" id="9810303at2"/>
<dbReference type="SUPFAM" id="SSF53448">
    <property type="entry name" value="Nucleotide-diphospho-sugar transferases"/>
    <property type="match status" value="1"/>
</dbReference>
<reference evidence="2 3" key="1">
    <citation type="submission" date="2019-08" db="EMBL/GenBank/DDBJ databases">
        <title>Complete genome sequence of Candidatus Uab amorphum.</title>
        <authorList>
            <person name="Shiratori T."/>
            <person name="Suzuki S."/>
            <person name="Kakizawa Y."/>
            <person name="Ishida K."/>
        </authorList>
    </citation>
    <scope>NUCLEOTIDE SEQUENCE [LARGE SCALE GENOMIC DNA]</scope>
    <source>
        <strain evidence="2 3">SRT547</strain>
    </source>
</reference>
<keyword evidence="2" id="KW-0808">Transferase</keyword>
<dbReference type="InterPro" id="IPR001173">
    <property type="entry name" value="Glyco_trans_2-like"/>
</dbReference>
<dbReference type="KEGG" id="uam:UABAM_05731"/>